<reference evidence="3" key="1">
    <citation type="journal article" date="2019" name="Int. J. Syst. Evol. Microbiol.">
        <title>The Global Catalogue of Microorganisms (GCM) 10K type strain sequencing project: providing services to taxonomists for standard genome sequencing and annotation.</title>
        <authorList>
            <consortium name="The Broad Institute Genomics Platform"/>
            <consortium name="The Broad Institute Genome Sequencing Center for Infectious Disease"/>
            <person name="Wu L."/>
            <person name="Ma J."/>
        </authorList>
    </citation>
    <scope>NUCLEOTIDE SEQUENCE [LARGE SCALE GENOMIC DNA]</scope>
    <source>
        <strain evidence="3">DFY28</strain>
    </source>
</reference>
<dbReference type="Proteomes" id="UP001597237">
    <property type="component" value="Unassembled WGS sequence"/>
</dbReference>
<keyword evidence="3" id="KW-1185">Reference proteome</keyword>
<dbReference type="EMBL" id="JBHUEY010000006">
    <property type="protein sequence ID" value="MFD1785270.1"/>
    <property type="molecule type" value="Genomic_DNA"/>
</dbReference>
<evidence type="ECO:0000313" key="3">
    <source>
        <dbReference type="Proteomes" id="UP001597237"/>
    </source>
</evidence>
<keyword evidence="1" id="KW-1133">Transmembrane helix</keyword>
<sequence>MSELRRRLALNLAVLNLRRFQWLLFAPALVLAAGQLAAWGGYWWLSGRVQAAADEGALAVRVSADPSVQEELARRAAARRLPGDARAQASRVTLQRRPEGLLVQVSYDASHWWIYGLRRILPTPPRTVVRIATAPPR</sequence>
<evidence type="ECO:0008006" key="4">
    <source>
        <dbReference type="Google" id="ProtNLM"/>
    </source>
</evidence>
<protein>
    <recommendedName>
        <fullName evidence="4">Sensor histidine kinase</fullName>
    </recommendedName>
</protein>
<evidence type="ECO:0000313" key="2">
    <source>
        <dbReference type="EMBL" id="MFD1785270.1"/>
    </source>
</evidence>
<accession>A0ABW4N9A6</accession>
<dbReference type="RefSeq" id="WP_377282222.1">
    <property type="nucleotide sequence ID" value="NZ_JBHRSI010000005.1"/>
</dbReference>
<gene>
    <name evidence="2" type="ORF">ACFSC0_17850</name>
</gene>
<name>A0ABW4N9A6_9CAUL</name>
<comment type="caution">
    <text evidence="2">The sequence shown here is derived from an EMBL/GenBank/DDBJ whole genome shotgun (WGS) entry which is preliminary data.</text>
</comment>
<proteinExistence type="predicted"/>
<keyword evidence="1" id="KW-0812">Transmembrane</keyword>
<organism evidence="2 3">
    <name type="scientific">Phenylobacterium terrae</name>
    <dbReference type="NCBI Taxonomy" id="2665495"/>
    <lineage>
        <taxon>Bacteria</taxon>
        <taxon>Pseudomonadati</taxon>
        <taxon>Pseudomonadota</taxon>
        <taxon>Alphaproteobacteria</taxon>
        <taxon>Caulobacterales</taxon>
        <taxon>Caulobacteraceae</taxon>
        <taxon>Phenylobacterium</taxon>
    </lineage>
</organism>
<feature type="transmembrane region" description="Helical" evidence="1">
    <location>
        <begin position="20"/>
        <end position="45"/>
    </location>
</feature>
<keyword evidence="1" id="KW-0472">Membrane</keyword>
<evidence type="ECO:0000256" key="1">
    <source>
        <dbReference type="SAM" id="Phobius"/>
    </source>
</evidence>